<dbReference type="Proteomes" id="UP000233837">
    <property type="component" value="Unassembled WGS sequence"/>
</dbReference>
<keyword evidence="2" id="KW-1185">Reference proteome</keyword>
<evidence type="ECO:0000313" key="2">
    <source>
        <dbReference type="Proteomes" id="UP000233837"/>
    </source>
</evidence>
<sequence>MAIAKNPVFHARTKHIEIDYHFIREHLSSGAIQLTHLSSKDQIADILTKHLSPPRFNELRSKLTIRSSNA</sequence>
<dbReference type="EMBL" id="KZ503465">
    <property type="protein sequence ID" value="PKU63709.1"/>
    <property type="molecule type" value="Genomic_DNA"/>
</dbReference>
<dbReference type="CDD" id="cd09272">
    <property type="entry name" value="RNase_HI_RT_Ty1"/>
    <property type="match status" value="1"/>
</dbReference>
<protein>
    <submittedName>
        <fullName evidence="1">Retrovirus-related Pol polyprotein from transposon TNT 1-94</fullName>
    </submittedName>
</protein>
<gene>
    <name evidence="1" type="ORF">MA16_Dca014269</name>
</gene>
<evidence type="ECO:0000313" key="1">
    <source>
        <dbReference type="EMBL" id="PKU63709.1"/>
    </source>
</evidence>
<dbReference type="AlphaFoldDB" id="A0A2I0VJW1"/>
<proteinExistence type="predicted"/>
<name>A0A2I0VJW1_9ASPA</name>
<reference evidence="1 2" key="2">
    <citation type="journal article" date="2017" name="Nature">
        <title>The Apostasia genome and the evolution of orchids.</title>
        <authorList>
            <person name="Zhang G.Q."/>
            <person name="Liu K.W."/>
            <person name="Li Z."/>
            <person name="Lohaus R."/>
            <person name="Hsiao Y.Y."/>
            <person name="Niu S.C."/>
            <person name="Wang J.Y."/>
            <person name="Lin Y.C."/>
            <person name="Xu Q."/>
            <person name="Chen L.J."/>
            <person name="Yoshida K."/>
            <person name="Fujiwara S."/>
            <person name="Wang Z.W."/>
            <person name="Zhang Y.Q."/>
            <person name="Mitsuda N."/>
            <person name="Wang M."/>
            <person name="Liu G.H."/>
            <person name="Pecoraro L."/>
            <person name="Huang H.X."/>
            <person name="Xiao X.J."/>
            <person name="Lin M."/>
            <person name="Wu X.Y."/>
            <person name="Wu W.L."/>
            <person name="Chen Y.Y."/>
            <person name="Chang S.B."/>
            <person name="Sakamoto S."/>
            <person name="Ohme-Takagi M."/>
            <person name="Yagi M."/>
            <person name="Zeng S.J."/>
            <person name="Shen C.Y."/>
            <person name="Yeh C.M."/>
            <person name="Luo Y.B."/>
            <person name="Tsai W.C."/>
            <person name="Van de Peer Y."/>
            <person name="Liu Z.J."/>
        </authorList>
    </citation>
    <scope>NUCLEOTIDE SEQUENCE [LARGE SCALE GENOMIC DNA]</scope>
    <source>
        <tissue evidence="1">The whole plant</tissue>
    </source>
</reference>
<reference evidence="1 2" key="1">
    <citation type="journal article" date="2016" name="Sci. Rep.">
        <title>The Dendrobium catenatum Lindl. genome sequence provides insights into polysaccharide synthase, floral development and adaptive evolution.</title>
        <authorList>
            <person name="Zhang G.Q."/>
            <person name="Xu Q."/>
            <person name="Bian C."/>
            <person name="Tsai W.C."/>
            <person name="Yeh C.M."/>
            <person name="Liu K.W."/>
            <person name="Yoshida K."/>
            <person name="Zhang L.S."/>
            <person name="Chang S.B."/>
            <person name="Chen F."/>
            <person name="Shi Y."/>
            <person name="Su Y.Y."/>
            <person name="Zhang Y.Q."/>
            <person name="Chen L.J."/>
            <person name="Yin Y."/>
            <person name="Lin M."/>
            <person name="Huang H."/>
            <person name="Deng H."/>
            <person name="Wang Z.W."/>
            <person name="Zhu S.L."/>
            <person name="Zhao X."/>
            <person name="Deng C."/>
            <person name="Niu S.C."/>
            <person name="Huang J."/>
            <person name="Wang M."/>
            <person name="Liu G.H."/>
            <person name="Yang H.J."/>
            <person name="Xiao X.J."/>
            <person name="Hsiao Y.Y."/>
            <person name="Wu W.L."/>
            <person name="Chen Y.Y."/>
            <person name="Mitsuda N."/>
            <person name="Ohme-Takagi M."/>
            <person name="Luo Y.B."/>
            <person name="Van de Peer Y."/>
            <person name="Liu Z.J."/>
        </authorList>
    </citation>
    <scope>NUCLEOTIDE SEQUENCE [LARGE SCALE GENOMIC DNA]</scope>
    <source>
        <tissue evidence="1">The whole plant</tissue>
    </source>
</reference>
<dbReference type="STRING" id="906689.A0A2I0VJW1"/>
<organism evidence="1 2">
    <name type="scientific">Dendrobium catenatum</name>
    <dbReference type="NCBI Taxonomy" id="906689"/>
    <lineage>
        <taxon>Eukaryota</taxon>
        <taxon>Viridiplantae</taxon>
        <taxon>Streptophyta</taxon>
        <taxon>Embryophyta</taxon>
        <taxon>Tracheophyta</taxon>
        <taxon>Spermatophyta</taxon>
        <taxon>Magnoliopsida</taxon>
        <taxon>Liliopsida</taxon>
        <taxon>Asparagales</taxon>
        <taxon>Orchidaceae</taxon>
        <taxon>Epidendroideae</taxon>
        <taxon>Malaxideae</taxon>
        <taxon>Dendrobiinae</taxon>
        <taxon>Dendrobium</taxon>
    </lineage>
</organism>
<accession>A0A2I0VJW1</accession>